<organism evidence="1 2">
    <name type="scientific">Jatrophihabitans lederbergiae</name>
    <dbReference type="NCBI Taxonomy" id="3075547"/>
    <lineage>
        <taxon>Bacteria</taxon>
        <taxon>Bacillati</taxon>
        <taxon>Actinomycetota</taxon>
        <taxon>Actinomycetes</taxon>
        <taxon>Jatrophihabitantales</taxon>
        <taxon>Jatrophihabitantaceae</taxon>
        <taxon>Jatrophihabitans</taxon>
    </lineage>
</organism>
<dbReference type="Proteomes" id="UP001183176">
    <property type="component" value="Unassembled WGS sequence"/>
</dbReference>
<protein>
    <recommendedName>
        <fullName evidence="3">DUF4126 family protein</fullName>
    </recommendedName>
</protein>
<dbReference type="RefSeq" id="WP_311422353.1">
    <property type="nucleotide sequence ID" value="NZ_JAVREH010000006.1"/>
</dbReference>
<gene>
    <name evidence="1" type="ORF">RM423_07300</name>
</gene>
<name>A0ABU2J892_9ACTN</name>
<accession>A0ABU2J892</accession>
<keyword evidence="2" id="KW-1185">Reference proteome</keyword>
<evidence type="ECO:0000313" key="2">
    <source>
        <dbReference type="Proteomes" id="UP001183176"/>
    </source>
</evidence>
<dbReference type="EMBL" id="JAVREH010000006">
    <property type="protein sequence ID" value="MDT0261200.1"/>
    <property type="molecule type" value="Genomic_DNA"/>
</dbReference>
<reference evidence="2" key="1">
    <citation type="submission" date="2023-07" db="EMBL/GenBank/DDBJ databases">
        <title>30 novel species of actinomycetes from the DSMZ collection.</title>
        <authorList>
            <person name="Nouioui I."/>
        </authorList>
    </citation>
    <scope>NUCLEOTIDE SEQUENCE [LARGE SCALE GENOMIC DNA]</scope>
    <source>
        <strain evidence="2">DSM 44399</strain>
    </source>
</reference>
<proteinExistence type="predicted"/>
<sequence>MSILARAALLGLATGGRSSLGPAALALTSTRTRGGSAVTRPWVAKAAAGVSAAEFVGDKLPGIPSRLQPQGAVPRLVLGALSGGVLAHREGNSRAVTALSAAIGVAAAVAGIKAGVSWRGLASDKFGTDLPGALLEDATWLATARSAVN</sequence>
<evidence type="ECO:0000313" key="1">
    <source>
        <dbReference type="EMBL" id="MDT0261200.1"/>
    </source>
</evidence>
<evidence type="ECO:0008006" key="3">
    <source>
        <dbReference type="Google" id="ProtNLM"/>
    </source>
</evidence>
<comment type="caution">
    <text evidence="1">The sequence shown here is derived from an EMBL/GenBank/DDBJ whole genome shotgun (WGS) entry which is preliminary data.</text>
</comment>